<dbReference type="EMBL" id="FOBF01000011">
    <property type="protein sequence ID" value="SEM25469.1"/>
    <property type="molecule type" value="Genomic_DNA"/>
</dbReference>
<sequence length="302" mass="31265">MERIVGRPETGRMRFLVIGASGAQGGAIARRLAAQGHDVRGLSRHPGRLPGGLPGGVRGVQGDLGDAVRVAEAFEDVTHAVLPLPLVYDRARVEAYVGNVTRAALAAGVRRVVLVTGNRIPGQVTDVPAFETRRWAERAMAAAGLPLVVLRPPVYLENLRAPGVHAGTAAEGVLRYPLPAGLPVAWLSHADLAEAAAAALVRDGLDGVTLDLGGADAVTGPELAAAFGPGTRYAEQDPGDFERALAPALGAGTAAGVAGTYRWVRDHAPAGFYLADPAAWDLLGVRPAPLRARLAAWRGEAA</sequence>
<feature type="domain" description="NmrA-like" evidence="1">
    <location>
        <begin position="15"/>
        <end position="227"/>
    </location>
</feature>
<dbReference type="SUPFAM" id="SSF51735">
    <property type="entry name" value="NAD(P)-binding Rossmann-fold domains"/>
    <property type="match status" value="1"/>
</dbReference>
<reference evidence="2 3" key="1">
    <citation type="submission" date="2016-10" db="EMBL/GenBank/DDBJ databases">
        <authorList>
            <person name="de Groot N.N."/>
        </authorList>
    </citation>
    <scope>NUCLEOTIDE SEQUENCE [LARGE SCALE GENOMIC DNA]</scope>
    <source>
        <strain evidence="2 3">DSM 43357</strain>
    </source>
</reference>
<dbReference type="Pfam" id="PF05368">
    <property type="entry name" value="NmrA"/>
    <property type="match status" value="1"/>
</dbReference>
<dbReference type="OrthoDB" id="319724at2"/>
<organism evidence="2 3">
    <name type="scientific">Nonomuraea pusilla</name>
    <dbReference type="NCBI Taxonomy" id="46177"/>
    <lineage>
        <taxon>Bacteria</taxon>
        <taxon>Bacillati</taxon>
        <taxon>Actinomycetota</taxon>
        <taxon>Actinomycetes</taxon>
        <taxon>Streptosporangiales</taxon>
        <taxon>Streptosporangiaceae</taxon>
        <taxon>Nonomuraea</taxon>
    </lineage>
</organism>
<dbReference type="InterPro" id="IPR008030">
    <property type="entry name" value="NmrA-like"/>
</dbReference>
<dbReference type="Gene3D" id="3.40.50.720">
    <property type="entry name" value="NAD(P)-binding Rossmann-like Domain"/>
    <property type="match status" value="1"/>
</dbReference>
<dbReference type="InterPro" id="IPR036291">
    <property type="entry name" value="NAD(P)-bd_dom_sf"/>
</dbReference>
<proteinExistence type="predicted"/>
<evidence type="ECO:0000313" key="2">
    <source>
        <dbReference type="EMBL" id="SEM25469.1"/>
    </source>
</evidence>
<dbReference type="AlphaFoldDB" id="A0A1H7WX78"/>
<accession>A0A1H7WX78</accession>
<evidence type="ECO:0000313" key="3">
    <source>
        <dbReference type="Proteomes" id="UP000198953"/>
    </source>
</evidence>
<protein>
    <submittedName>
        <fullName evidence="2">Uncharacterized conserved protein YbjT, contains NAD(P)-binding and DUF2867 domains</fullName>
    </submittedName>
</protein>
<evidence type="ECO:0000259" key="1">
    <source>
        <dbReference type="Pfam" id="PF05368"/>
    </source>
</evidence>
<dbReference type="Proteomes" id="UP000198953">
    <property type="component" value="Unassembled WGS sequence"/>
</dbReference>
<keyword evidence="3" id="KW-1185">Reference proteome</keyword>
<dbReference type="STRING" id="46177.SAMN05660976_04622"/>
<dbReference type="InterPro" id="IPR051604">
    <property type="entry name" value="Ergot_Alk_Oxidoreductase"/>
</dbReference>
<dbReference type="PANTHER" id="PTHR43162">
    <property type="match status" value="1"/>
</dbReference>
<gene>
    <name evidence="2" type="ORF">SAMN05660976_04622</name>
</gene>
<dbReference type="PANTHER" id="PTHR43162:SF1">
    <property type="entry name" value="PRESTALK A DIFFERENTIATION PROTEIN A"/>
    <property type="match status" value="1"/>
</dbReference>
<name>A0A1H7WX78_9ACTN</name>